<dbReference type="InterPro" id="IPR001753">
    <property type="entry name" value="Enoyl-CoA_hydra/iso"/>
</dbReference>
<reference evidence="4 5" key="1">
    <citation type="submission" date="2017-07" db="EMBL/GenBank/DDBJ databases">
        <title>Leptospira spp. isolated from tropical soils.</title>
        <authorList>
            <person name="Thibeaux R."/>
            <person name="Iraola G."/>
            <person name="Ferres I."/>
            <person name="Bierque E."/>
            <person name="Girault D."/>
            <person name="Soupe-Gilbert M.-E."/>
            <person name="Picardeau M."/>
            <person name="Goarant C."/>
        </authorList>
    </citation>
    <scope>NUCLEOTIDE SEQUENCE [LARGE SCALE GENOMIC DNA]</scope>
    <source>
        <strain evidence="3 5">FH1-B-B1</strain>
        <strain evidence="2 4">FH1-B-C1</strain>
    </source>
</reference>
<protein>
    <submittedName>
        <fullName evidence="3">Enoyl-CoA hydratase</fullName>
    </submittedName>
</protein>
<dbReference type="Pfam" id="PF00378">
    <property type="entry name" value="ECH_1"/>
    <property type="match status" value="1"/>
</dbReference>
<keyword evidence="4" id="KW-1185">Reference proteome</keyword>
<proteinExistence type="inferred from homology"/>
<organism evidence="3 5">
    <name type="scientific">Leptospira perolatii</name>
    <dbReference type="NCBI Taxonomy" id="2023191"/>
    <lineage>
        <taxon>Bacteria</taxon>
        <taxon>Pseudomonadati</taxon>
        <taxon>Spirochaetota</taxon>
        <taxon>Spirochaetia</taxon>
        <taxon>Leptospirales</taxon>
        <taxon>Leptospiraceae</taxon>
        <taxon>Leptospira</taxon>
    </lineage>
</organism>
<dbReference type="Proteomes" id="UP000231962">
    <property type="component" value="Unassembled WGS sequence"/>
</dbReference>
<dbReference type="GO" id="GO:0003824">
    <property type="term" value="F:catalytic activity"/>
    <property type="evidence" value="ECO:0007669"/>
    <property type="project" value="UniProtKB-ARBA"/>
</dbReference>
<dbReference type="Proteomes" id="UP000231990">
    <property type="component" value="Unassembled WGS sequence"/>
</dbReference>
<comment type="similarity">
    <text evidence="1">Belongs to the enoyl-CoA hydratase/isomerase family.</text>
</comment>
<dbReference type="SUPFAM" id="SSF52096">
    <property type="entry name" value="ClpP/crotonase"/>
    <property type="match status" value="1"/>
</dbReference>
<dbReference type="EMBL" id="NPDZ01000006">
    <property type="protein sequence ID" value="PJZ73167.1"/>
    <property type="molecule type" value="Genomic_DNA"/>
</dbReference>
<evidence type="ECO:0000313" key="3">
    <source>
        <dbReference type="EMBL" id="PJZ73167.1"/>
    </source>
</evidence>
<dbReference type="AlphaFoldDB" id="A0A2M9ZMA9"/>
<sequence>MDQKTTVLTKVHSLENGKIFEIIINRPEVHNCVNGETADLLLQAWNRFREDDELVVAILRGSGDKSFCAGADLNALNTLVNINASDDEIRRWARNGTGPMGGTRVVQRKPVITISQGYTYAGGLELFCHGHIRIAEKQAMFSVACRRWGVPLADGGTVYLPWLIGPGAALPLIITGQRIRADRAQEIGLVWEVTPKGKGYERAMKYAKQICSMPRDALMADLSSAIEGYGRSLEDALEIEAKGIYPVLKSKSIKEGVEKFQKGTRFWFR</sequence>
<dbReference type="OrthoDB" id="9775794at2"/>
<dbReference type="RefSeq" id="WP_100713832.1">
    <property type="nucleotide sequence ID" value="NZ_NPDY01000007.1"/>
</dbReference>
<accession>A0A2M9ZMA9</accession>
<dbReference type="CDD" id="cd06558">
    <property type="entry name" value="crotonase-like"/>
    <property type="match status" value="1"/>
</dbReference>
<dbReference type="InterPro" id="IPR029045">
    <property type="entry name" value="ClpP/crotonase-like_dom_sf"/>
</dbReference>
<dbReference type="PANTHER" id="PTHR43802">
    <property type="entry name" value="ENOYL-COA HYDRATASE"/>
    <property type="match status" value="1"/>
</dbReference>
<evidence type="ECO:0000256" key="1">
    <source>
        <dbReference type="ARBA" id="ARBA00005254"/>
    </source>
</evidence>
<dbReference type="PANTHER" id="PTHR43802:SF1">
    <property type="entry name" value="IP11341P-RELATED"/>
    <property type="match status" value="1"/>
</dbReference>
<name>A0A2M9ZMA9_9LEPT</name>
<dbReference type="Gene3D" id="3.90.226.10">
    <property type="entry name" value="2-enoyl-CoA Hydratase, Chain A, domain 1"/>
    <property type="match status" value="1"/>
</dbReference>
<evidence type="ECO:0000313" key="5">
    <source>
        <dbReference type="Proteomes" id="UP000231990"/>
    </source>
</evidence>
<dbReference type="EMBL" id="NPDY01000007">
    <property type="protein sequence ID" value="PJZ69851.1"/>
    <property type="molecule type" value="Genomic_DNA"/>
</dbReference>
<evidence type="ECO:0000313" key="4">
    <source>
        <dbReference type="Proteomes" id="UP000231962"/>
    </source>
</evidence>
<evidence type="ECO:0000313" key="2">
    <source>
        <dbReference type="EMBL" id="PJZ69851.1"/>
    </source>
</evidence>
<comment type="caution">
    <text evidence="3">The sequence shown here is derived from an EMBL/GenBank/DDBJ whole genome shotgun (WGS) entry which is preliminary data.</text>
</comment>
<gene>
    <name evidence="2" type="ORF">CH360_09200</name>
    <name evidence="3" type="ORF">CH373_11035</name>
</gene>
<dbReference type="Gene3D" id="1.10.287.2460">
    <property type="match status" value="1"/>
</dbReference>